<protein>
    <submittedName>
        <fullName evidence="1">Uncharacterized protein</fullName>
    </submittedName>
</protein>
<accession>A0AAE3QPF8</accession>
<reference evidence="1" key="1">
    <citation type="submission" date="2023-05" db="EMBL/GenBank/DDBJ databases">
        <authorList>
            <person name="Zhang X."/>
        </authorList>
    </citation>
    <scope>NUCLEOTIDE SEQUENCE</scope>
    <source>
        <strain evidence="1">YF14B1</strain>
    </source>
</reference>
<name>A0AAE3QPF8_9BACT</name>
<gene>
    <name evidence="1" type="ORF">QNI16_20355</name>
</gene>
<sequence>MSRQQIRFVIKYRHIPTQVIKQNNTTIQYWTKGYEDSGEAEFRNLYFLKLSDKWHEEPHIPLEQVPPIVYSEVLSELEQIVPKEEVAQ</sequence>
<dbReference type="AlphaFoldDB" id="A0AAE3QPF8"/>
<evidence type="ECO:0000313" key="2">
    <source>
        <dbReference type="Proteomes" id="UP001241110"/>
    </source>
</evidence>
<organism evidence="1 2">
    <name type="scientific">Xanthocytophaga flava</name>
    <dbReference type="NCBI Taxonomy" id="3048013"/>
    <lineage>
        <taxon>Bacteria</taxon>
        <taxon>Pseudomonadati</taxon>
        <taxon>Bacteroidota</taxon>
        <taxon>Cytophagia</taxon>
        <taxon>Cytophagales</taxon>
        <taxon>Rhodocytophagaceae</taxon>
        <taxon>Xanthocytophaga</taxon>
    </lineage>
</organism>
<dbReference type="Proteomes" id="UP001241110">
    <property type="component" value="Unassembled WGS sequence"/>
</dbReference>
<dbReference type="RefSeq" id="WP_313982255.1">
    <property type="nucleotide sequence ID" value="NZ_JASJOS010000009.1"/>
</dbReference>
<comment type="caution">
    <text evidence="1">The sequence shown here is derived from an EMBL/GenBank/DDBJ whole genome shotgun (WGS) entry which is preliminary data.</text>
</comment>
<proteinExistence type="predicted"/>
<evidence type="ECO:0000313" key="1">
    <source>
        <dbReference type="EMBL" id="MDJ1482865.1"/>
    </source>
</evidence>
<dbReference type="EMBL" id="JASJOS010000009">
    <property type="protein sequence ID" value="MDJ1482865.1"/>
    <property type="molecule type" value="Genomic_DNA"/>
</dbReference>